<evidence type="ECO:0008006" key="10">
    <source>
        <dbReference type="Google" id="ProtNLM"/>
    </source>
</evidence>
<dbReference type="InterPro" id="IPR027094">
    <property type="entry name" value="Mitofusin_fam"/>
</dbReference>
<dbReference type="EMBL" id="VSLA01000026">
    <property type="protein sequence ID" value="TYC84162.1"/>
    <property type="molecule type" value="Genomic_DNA"/>
</dbReference>
<dbReference type="Proteomes" id="UP000322619">
    <property type="component" value="Unassembled WGS sequence"/>
</dbReference>
<evidence type="ECO:0000256" key="4">
    <source>
        <dbReference type="ARBA" id="ARBA00023134"/>
    </source>
</evidence>
<dbReference type="Pfam" id="PF19436">
    <property type="entry name" value="ACS_CODH_B_C"/>
    <property type="match status" value="1"/>
</dbReference>
<dbReference type="PANTHER" id="PTHR10465">
    <property type="entry name" value="TRANSMEMBRANE GTPASE FZO1"/>
    <property type="match status" value="1"/>
</dbReference>
<proteinExistence type="predicted"/>
<gene>
    <name evidence="8" type="ORF">FXB42_12565</name>
</gene>
<comment type="subcellular location">
    <subcellularLocation>
        <location evidence="1">Membrane</location>
    </subcellularLocation>
</comment>
<sequence length="693" mass="80510">MIVKIIYNPYLKKSQIVYNGNEIDNDSILKYINNKKIHNWFEVTSEWQGIFAELIQKFGDENLYLEFWGRMIDYKEFELNFQKYQSEQISMSEPILIEDENILMNEISSFINKLEQNDKLSCDLADEFEKINSNKFKICVIATMSSGKSTLINAMLGRDLLPSNTAACTATITTLTDNDEMEFFDVRCFDQGGKLFIEKRDVSLEELESYNENEEIKIIDLEGPIPGISTSRFNLHLIDTPGPNNSTNDDHEKLTFDMIESDDYAMVIYVMSPETIQSDDNDELLQMIAETMNKVGKKAEERFLFVINKCDNLDPEDEDDTIENVLETAKAYLKNRGIDKPNIYPVTAEIAKLIRMKQRGEKLTRKDKNEIEDWLEIFDSSKPEDKEYQRLKSFEEFASVTPQVRQTLARRLKTAKTEKNVITEGMIHTGVPALEESIEEYLAKSVYPTKINEFIKCVDTYLKFPVLSEAIAHYFDEKLKLVKHGNEVLKRLEYIVATGADNYLEDSAQIYKNRTVVIQEKFEKKAEDDHLIWGIFDPEDNLIIEMTASRGLIIVNKQMCKINPIGLDNEKLESMRVNGLKYFGAEGLNYKILLPSDLKKLRSSDMKRIIWMPQKLKIENELQINLLVEKADQITNFSRLICDEIIEIDMIHSLDYIGKKHHPLFNAEEFFEIQKLYENTGESFLYNLNRSRD</sequence>
<keyword evidence="4" id="KW-0342">GTP-binding</keyword>
<dbReference type="AlphaFoldDB" id="A0A5D0WIU3"/>
<organism evidence="8 9">
    <name type="scientific">Acetobacterium wieringae</name>
    <dbReference type="NCBI Taxonomy" id="52694"/>
    <lineage>
        <taxon>Bacteria</taxon>
        <taxon>Bacillati</taxon>
        <taxon>Bacillota</taxon>
        <taxon>Clostridia</taxon>
        <taxon>Eubacteriales</taxon>
        <taxon>Eubacteriaceae</taxon>
        <taxon>Acetobacterium</taxon>
    </lineage>
</organism>
<dbReference type="GO" id="GO:0003924">
    <property type="term" value="F:GTPase activity"/>
    <property type="evidence" value="ECO:0007669"/>
    <property type="project" value="InterPro"/>
</dbReference>
<feature type="domain" description="Dynamin N-terminal" evidence="6">
    <location>
        <begin position="138"/>
        <end position="309"/>
    </location>
</feature>
<evidence type="ECO:0000256" key="1">
    <source>
        <dbReference type="ARBA" id="ARBA00004370"/>
    </source>
</evidence>
<dbReference type="Gene3D" id="3.40.1470.10">
    <property type="entry name" value="Bifunctional carbon monoxide dehydrogenase/acetyl-coa synthase(codh/acs), Chain M, domain 5"/>
    <property type="match status" value="1"/>
</dbReference>
<dbReference type="InterPro" id="IPR045063">
    <property type="entry name" value="Dynamin_N"/>
</dbReference>
<keyword evidence="3" id="KW-0378">Hydrolase</keyword>
<dbReference type="InterPro" id="IPR045822">
    <property type="entry name" value="ACS_CODH_B_C"/>
</dbReference>
<dbReference type="GO" id="GO:0005525">
    <property type="term" value="F:GTP binding"/>
    <property type="evidence" value="ECO:0007669"/>
    <property type="project" value="UniProtKB-KW"/>
</dbReference>
<dbReference type="PANTHER" id="PTHR10465:SF0">
    <property type="entry name" value="SARCALUMENIN"/>
    <property type="match status" value="1"/>
</dbReference>
<dbReference type="SUPFAM" id="SSF52540">
    <property type="entry name" value="P-loop containing nucleoside triphosphate hydrolases"/>
    <property type="match status" value="1"/>
</dbReference>
<dbReference type="InterPro" id="IPR027417">
    <property type="entry name" value="P-loop_NTPase"/>
</dbReference>
<feature type="domain" description="CO dehydrogenase/acetyl-CoA synthase complex beta subunit C-terminal" evidence="7">
    <location>
        <begin position="546"/>
        <end position="668"/>
    </location>
</feature>
<dbReference type="Pfam" id="PF00350">
    <property type="entry name" value="Dynamin_N"/>
    <property type="match status" value="1"/>
</dbReference>
<dbReference type="RefSeq" id="WP_148638081.1">
    <property type="nucleotide sequence ID" value="NZ_VSLA01000026.1"/>
</dbReference>
<evidence type="ECO:0000256" key="3">
    <source>
        <dbReference type="ARBA" id="ARBA00022801"/>
    </source>
</evidence>
<evidence type="ECO:0000256" key="2">
    <source>
        <dbReference type="ARBA" id="ARBA00022741"/>
    </source>
</evidence>
<evidence type="ECO:0000259" key="6">
    <source>
        <dbReference type="Pfam" id="PF00350"/>
    </source>
</evidence>
<evidence type="ECO:0000313" key="9">
    <source>
        <dbReference type="Proteomes" id="UP000322619"/>
    </source>
</evidence>
<keyword evidence="5" id="KW-0472">Membrane</keyword>
<evidence type="ECO:0000313" key="8">
    <source>
        <dbReference type="EMBL" id="TYC84162.1"/>
    </source>
</evidence>
<accession>A0A5D0WIU3</accession>
<keyword evidence="2" id="KW-0547">Nucleotide-binding</keyword>
<evidence type="ECO:0000259" key="7">
    <source>
        <dbReference type="Pfam" id="PF19436"/>
    </source>
</evidence>
<evidence type="ECO:0000256" key="5">
    <source>
        <dbReference type="ARBA" id="ARBA00023136"/>
    </source>
</evidence>
<dbReference type="GO" id="GO:0016020">
    <property type="term" value="C:membrane"/>
    <property type="evidence" value="ECO:0007669"/>
    <property type="project" value="UniProtKB-SubCell"/>
</dbReference>
<protein>
    <recommendedName>
        <fullName evidence="10">Dynamin family protein</fullName>
    </recommendedName>
</protein>
<dbReference type="Gene3D" id="3.40.50.300">
    <property type="entry name" value="P-loop containing nucleotide triphosphate hydrolases"/>
    <property type="match status" value="1"/>
</dbReference>
<dbReference type="GO" id="GO:0008053">
    <property type="term" value="P:mitochondrial fusion"/>
    <property type="evidence" value="ECO:0007669"/>
    <property type="project" value="TreeGrafter"/>
</dbReference>
<comment type="caution">
    <text evidence="8">The sequence shown here is derived from an EMBL/GenBank/DDBJ whole genome shotgun (WGS) entry which is preliminary data.</text>
</comment>
<name>A0A5D0WIU3_9FIRM</name>
<reference evidence="8 9" key="1">
    <citation type="submission" date="2019-08" db="EMBL/GenBank/DDBJ databases">
        <title>Isolation and enrichment of carboxydotrophic bacteria from anaerobic sludge for the production of bio-based chemicals from syngas.</title>
        <authorList>
            <person name="Antares A.L."/>
            <person name="Moreira J."/>
            <person name="Diender M."/>
            <person name="Parshina S.N."/>
            <person name="Stams A.J.M."/>
            <person name="Alves M."/>
            <person name="Alves J.I."/>
            <person name="Sousa D.Z."/>
        </authorList>
    </citation>
    <scope>NUCLEOTIDE SEQUENCE [LARGE SCALE GENOMIC DNA]</scope>
    <source>
        <strain evidence="8 9">JM</strain>
    </source>
</reference>